<dbReference type="AlphaFoldDB" id="A0A133VN26"/>
<dbReference type="Pfam" id="PF23783">
    <property type="entry name" value="Zn_ribbon_TiaS"/>
    <property type="match status" value="1"/>
</dbReference>
<reference evidence="5 6" key="1">
    <citation type="journal article" date="2016" name="Sci. Rep.">
        <title>Metabolic traits of an uncultured archaeal lineage -MSBL1- from brine pools of the Red Sea.</title>
        <authorList>
            <person name="Mwirichia R."/>
            <person name="Alam I."/>
            <person name="Rashid M."/>
            <person name="Vinu M."/>
            <person name="Ba-Alawi W."/>
            <person name="Anthony Kamau A."/>
            <person name="Kamanda Ngugi D."/>
            <person name="Goker M."/>
            <person name="Klenk H.P."/>
            <person name="Bajic V."/>
            <person name="Stingl U."/>
        </authorList>
    </citation>
    <scope>NUCLEOTIDE SEQUENCE [LARGE SCALE GENOMIC DNA]</scope>
    <source>
        <strain evidence="5">SCGC-AAA382N08</strain>
    </source>
</reference>
<dbReference type="InterPro" id="IPR004365">
    <property type="entry name" value="NA-bd_OB_tRNA"/>
</dbReference>
<dbReference type="CDD" id="cd04482">
    <property type="entry name" value="RPA2_OBF_like"/>
    <property type="match status" value="1"/>
</dbReference>
<dbReference type="InterPro" id="IPR055394">
    <property type="entry name" value="Zn_ribbon_TiaS"/>
</dbReference>
<dbReference type="PATRIC" id="fig|1698285.3.peg.479"/>
<organism evidence="5 6">
    <name type="scientific">candidate division MSBL1 archaeon SCGC-AAA382N08</name>
    <dbReference type="NCBI Taxonomy" id="1698285"/>
    <lineage>
        <taxon>Archaea</taxon>
        <taxon>Methanobacteriati</taxon>
        <taxon>Methanobacteriota</taxon>
        <taxon>candidate division MSBL1</taxon>
    </lineage>
</organism>
<feature type="non-terminal residue" evidence="5">
    <location>
        <position position="1"/>
    </location>
</feature>
<dbReference type="PANTHER" id="PTHR40705:SF2">
    <property type="entry name" value="DUF1743 DOMAIN-CONTAINING PROTEIN"/>
    <property type="match status" value="1"/>
</dbReference>
<evidence type="ECO:0000313" key="6">
    <source>
        <dbReference type="Proteomes" id="UP000070175"/>
    </source>
</evidence>
<dbReference type="PANTHER" id="PTHR40705">
    <property type="entry name" value="TRNA(ILE2) 2-AGMATINYLCYTIDINE SYNTHETASE TIAS"/>
    <property type="match status" value="1"/>
</dbReference>
<evidence type="ECO:0008006" key="7">
    <source>
        <dbReference type="Google" id="ProtNLM"/>
    </source>
</evidence>
<feature type="compositionally biased region" description="Basic and acidic residues" evidence="1">
    <location>
        <begin position="1"/>
        <end position="12"/>
    </location>
</feature>
<dbReference type="Pfam" id="PF01336">
    <property type="entry name" value="tRNA_anti-codon"/>
    <property type="match status" value="1"/>
</dbReference>
<feature type="region of interest" description="Disordered" evidence="1">
    <location>
        <begin position="1"/>
        <end position="25"/>
    </location>
</feature>
<evidence type="ECO:0000259" key="4">
    <source>
        <dbReference type="Pfam" id="PF23783"/>
    </source>
</evidence>
<dbReference type="Proteomes" id="UP000070175">
    <property type="component" value="Unassembled WGS sequence"/>
</dbReference>
<evidence type="ECO:0000259" key="3">
    <source>
        <dbReference type="Pfam" id="PF08489"/>
    </source>
</evidence>
<feature type="domain" description="TiaS FLD" evidence="3">
    <location>
        <begin position="2"/>
        <end position="76"/>
    </location>
</feature>
<name>A0A133VN26_9EURY</name>
<dbReference type="GO" id="GO:0003676">
    <property type="term" value="F:nucleic acid binding"/>
    <property type="evidence" value="ECO:0007669"/>
    <property type="project" value="InterPro"/>
</dbReference>
<comment type="caution">
    <text evidence="5">The sequence shown here is derived from an EMBL/GenBank/DDBJ whole genome shotgun (WGS) entry which is preliminary data.</text>
</comment>
<dbReference type="InterPro" id="IPR013696">
    <property type="entry name" value="TiaS_FLD"/>
</dbReference>
<accession>A0A133VN26</accession>
<protein>
    <recommendedName>
        <fullName evidence="7">OB domain-containing protein</fullName>
    </recommendedName>
</protein>
<keyword evidence="6" id="KW-1185">Reference proteome</keyword>
<dbReference type="Gene3D" id="3.90.600.20">
    <property type="match status" value="1"/>
</dbReference>
<feature type="domain" description="TiaS C-terminal zinc ribbon" evidence="4">
    <location>
        <begin position="178"/>
        <end position="220"/>
    </location>
</feature>
<dbReference type="Gene3D" id="2.40.50.1010">
    <property type="match status" value="1"/>
</dbReference>
<dbReference type="EMBL" id="LHYJ01000049">
    <property type="protein sequence ID" value="KXB07811.1"/>
    <property type="molecule type" value="Genomic_DNA"/>
</dbReference>
<dbReference type="Pfam" id="PF08489">
    <property type="entry name" value="TiaS_FLD"/>
    <property type="match status" value="1"/>
</dbReference>
<evidence type="ECO:0000313" key="5">
    <source>
        <dbReference type="EMBL" id="KXB07811.1"/>
    </source>
</evidence>
<sequence>EASVEKMNKETYPESFDNLDPETGEIRITPHTPCPILYGIRSESPEAAVRAQKLVEEKEPVEWVVLFKTNQATDEHLEYFNIDEVEPYRSVILEGIVSEGPETIEGGHVFFSIKDDSDEIRCAAFEPTGKFRKIVRKLKLGDKVRVYGGVKEKEDHPLTVNLEKIEILNLKTVKKILNPVCEDCGKNMKSEGRDKGYYCEKCGKRLPSDSFREIEVDRQLETKLYEVPPHARRHLSKPLIRMAED</sequence>
<feature type="domain" description="OB" evidence="2">
    <location>
        <begin position="91"/>
        <end position="168"/>
    </location>
</feature>
<evidence type="ECO:0000256" key="1">
    <source>
        <dbReference type="SAM" id="MobiDB-lite"/>
    </source>
</evidence>
<proteinExistence type="predicted"/>
<evidence type="ECO:0000259" key="2">
    <source>
        <dbReference type="Pfam" id="PF01336"/>
    </source>
</evidence>
<gene>
    <name evidence="5" type="ORF">AKJ56_02295</name>
</gene>